<reference evidence="3" key="2">
    <citation type="submission" date="2002-06" db="EMBL/GenBank/DDBJ databases">
        <title>Oryza sativa nipponbare(GA3) genomic DNA, chromosome 2, BAC clone:OSJNBa0073G17.</title>
        <authorList>
            <person name="Sasaki T."/>
            <person name="Matsumoto T."/>
            <person name="Katayose Y."/>
        </authorList>
    </citation>
    <scope>NUCLEOTIDE SEQUENCE</scope>
</reference>
<dbReference type="EMBL" id="AP005414">
    <property type="protein sequence ID" value="BAD22194.1"/>
    <property type="molecule type" value="Genomic_DNA"/>
</dbReference>
<dbReference type="GO" id="GO:0016705">
    <property type="term" value="F:oxidoreductase activity, acting on paired donors, with incorporation or reduction of molecular oxygen"/>
    <property type="evidence" value="ECO:0007669"/>
    <property type="project" value="InterPro"/>
</dbReference>
<dbReference type="AlphaFoldDB" id="Q6K5A8"/>
<dbReference type="SUPFAM" id="SSF48264">
    <property type="entry name" value="Cytochrome P450"/>
    <property type="match status" value="1"/>
</dbReference>
<dbReference type="InterPro" id="IPR036396">
    <property type="entry name" value="Cyt_P450_sf"/>
</dbReference>
<reference evidence="2" key="1">
    <citation type="submission" date="2001-08" db="EMBL/GenBank/DDBJ databases">
        <title>Oryza sativa nipponbare(GA3) genomic DNA, chromosome 2, BAC clone:OJ1654_A02.</title>
        <authorList>
            <person name="Sasaki T."/>
            <person name="Matsumoto T."/>
            <person name="Yamamoto K."/>
        </authorList>
    </citation>
    <scope>NUCLEOTIDE SEQUENCE</scope>
</reference>
<reference evidence="4" key="4">
    <citation type="journal article" date="2008" name="Nucleic Acids Res.">
        <title>The rice annotation project database (RAP-DB): 2008 update.</title>
        <authorList>
            <consortium name="The rice annotation project (RAP)"/>
        </authorList>
    </citation>
    <scope>GENOME REANNOTATION</scope>
    <source>
        <strain evidence="4">cv. Nipponbare</strain>
    </source>
</reference>
<sequence length="339" mass="37311">MEPRLPVVGVSTSPPSVPRRRPPPKTPSSSAQAVVVTTRAQLELVAEPPPRCIAKSSARAPPTRPTPSAPSASSRASPPSSATTACPCGHVRERPHHGRRRRVGSPPLHHRPCLLRHQPQRHDRRDGGDDVEDARRVERHGGVGTQLHRHREGRCPERRRDHRQGQLQHRRRRRHGLPQSCRRCCSTPRARLVGVPLASLLHIRATYEAWKVGRKIDALLLDIIDSRRRREGGGMKEVEEVTGWSGPMDAAVMEKLTKMGCMLNEVLRLYPPSPNVQRPAACDAEVVRGERRNAAWGLGISASQGREGESADTPSAAAPALTRSPPTAATAEGEKKRER</sequence>
<dbReference type="Gene3D" id="1.10.630.10">
    <property type="entry name" value="Cytochrome P450"/>
    <property type="match status" value="1"/>
</dbReference>
<proteinExistence type="predicted"/>
<dbReference type="GO" id="GO:0020037">
    <property type="term" value="F:heme binding"/>
    <property type="evidence" value="ECO:0007669"/>
    <property type="project" value="InterPro"/>
</dbReference>
<feature type="region of interest" description="Disordered" evidence="1">
    <location>
        <begin position="1"/>
        <end position="180"/>
    </location>
</feature>
<feature type="compositionally biased region" description="Low complexity" evidence="1">
    <location>
        <begin position="1"/>
        <end position="14"/>
    </location>
</feature>
<accession>Q6K5A8</accession>
<dbReference type="EMBL" id="AP004123">
    <property type="protein sequence ID" value="BAD21682.1"/>
    <property type="molecule type" value="Genomic_DNA"/>
</dbReference>
<feature type="compositionally biased region" description="Low complexity" evidence="1">
    <location>
        <begin position="69"/>
        <end position="85"/>
    </location>
</feature>
<dbReference type="Proteomes" id="UP000000763">
    <property type="component" value="Chromosome 2"/>
</dbReference>
<protein>
    <submittedName>
        <fullName evidence="3">Uncharacterized protein</fullName>
    </submittedName>
</protein>
<organism evidence="3 4">
    <name type="scientific">Oryza sativa subsp. japonica</name>
    <name type="common">Rice</name>
    <dbReference type="NCBI Taxonomy" id="39947"/>
    <lineage>
        <taxon>Eukaryota</taxon>
        <taxon>Viridiplantae</taxon>
        <taxon>Streptophyta</taxon>
        <taxon>Embryophyta</taxon>
        <taxon>Tracheophyta</taxon>
        <taxon>Spermatophyta</taxon>
        <taxon>Magnoliopsida</taxon>
        <taxon>Liliopsida</taxon>
        <taxon>Poales</taxon>
        <taxon>Poaceae</taxon>
        <taxon>BOP clade</taxon>
        <taxon>Oryzoideae</taxon>
        <taxon>Oryzeae</taxon>
        <taxon>Oryzinae</taxon>
        <taxon>Oryza</taxon>
        <taxon>Oryza sativa</taxon>
    </lineage>
</organism>
<feature type="compositionally biased region" description="Basic and acidic residues" evidence="1">
    <location>
        <begin position="120"/>
        <end position="141"/>
    </location>
</feature>
<reference evidence="4" key="3">
    <citation type="journal article" date="2005" name="Nature">
        <title>The map-based sequence of the rice genome.</title>
        <authorList>
            <consortium name="International rice genome sequencing project (IRGSP)"/>
            <person name="Matsumoto T."/>
            <person name="Wu J."/>
            <person name="Kanamori H."/>
            <person name="Katayose Y."/>
            <person name="Fujisawa M."/>
            <person name="Namiki N."/>
            <person name="Mizuno H."/>
            <person name="Yamamoto K."/>
            <person name="Antonio B.A."/>
            <person name="Baba T."/>
            <person name="Sakata K."/>
            <person name="Nagamura Y."/>
            <person name="Aoki H."/>
            <person name="Arikawa K."/>
            <person name="Arita K."/>
            <person name="Bito T."/>
            <person name="Chiden Y."/>
            <person name="Fujitsuka N."/>
            <person name="Fukunaka R."/>
            <person name="Hamada M."/>
            <person name="Harada C."/>
            <person name="Hayashi A."/>
            <person name="Hijishita S."/>
            <person name="Honda M."/>
            <person name="Hosokawa S."/>
            <person name="Ichikawa Y."/>
            <person name="Idonuma A."/>
            <person name="Iijima M."/>
            <person name="Ikeda M."/>
            <person name="Ikeno M."/>
            <person name="Ito K."/>
            <person name="Ito S."/>
            <person name="Ito T."/>
            <person name="Ito Y."/>
            <person name="Ito Y."/>
            <person name="Iwabuchi A."/>
            <person name="Kamiya K."/>
            <person name="Karasawa W."/>
            <person name="Kurita K."/>
            <person name="Katagiri S."/>
            <person name="Kikuta A."/>
            <person name="Kobayashi H."/>
            <person name="Kobayashi N."/>
            <person name="Machita K."/>
            <person name="Maehara T."/>
            <person name="Masukawa M."/>
            <person name="Mizubayashi T."/>
            <person name="Mukai Y."/>
            <person name="Nagasaki H."/>
            <person name="Nagata Y."/>
            <person name="Naito S."/>
            <person name="Nakashima M."/>
            <person name="Nakama Y."/>
            <person name="Nakamichi Y."/>
            <person name="Nakamura M."/>
            <person name="Meguro A."/>
            <person name="Negishi M."/>
            <person name="Ohta I."/>
            <person name="Ohta T."/>
            <person name="Okamoto M."/>
            <person name="Ono N."/>
            <person name="Saji S."/>
            <person name="Sakaguchi M."/>
            <person name="Sakai K."/>
            <person name="Shibata M."/>
            <person name="Shimokawa T."/>
            <person name="Song J."/>
            <person name="Takazaki Y."/>
            <person name="Terasawa K."/>
            <person name="Tsugane M."/>
            <person name="Tsuji K."/>
            <person name="Ueda S."/>
            <person name="Waki K."/>
            <person name="Yamagata H."/>
            <person name="Yamamoto M."/>
            <person name="Yamamoto S."/>
            <person name="Yamane H."/>
            <person name="Yoshiki S."/>
            <person name="Yoshihara R."/>
            <person name="Yukawa K."/>
            <person name="Zhong H."/>
            <person name="Yano M."/>
            <person name="Yuan Q."/>
            <person name="Ouyang S."/>
            <person name="Liu J."/>
            <person name="Jones K.M."/>
            <person name="Gansberger K."/>
            <person name="Moffat K."/>
            <person name="Hill J."/>
            <person name="Bera J."/>
            <person name="Fadrosh D."/>
            <person name="Jin S."/>
            <person name="Johri S."/>
            <person name="Kim M."/>
            <person name="Overton L."/>
            <person name="Reardon M."/>
            <person name="Tsitrin T."/>
            <person name="Vuong H."/>
            <person name="Weaver B."/>
            <person name="Ciecko A."/>
            <person name="Tallon L."/>
            <person name="Jackson J."/>
            <person name="Pai G."/>
            <person name="Aken S.V."/>
            <person name="Utterback T."/>
            <person name="Reidmuller S."/>
            <person name="Feldblyum T."/>
            <person name="Hsiao J."/>
            <person name="Zismann V."/>
            <person name="Iobst S."/>
            <person name="de Vazeille A.R."/>
            <person name="Buell C.R."/>
            <person name="Ying K."/>
            <person name="Li Y."/>
            <person name="Lu T."/>
            <person name="Huang Y."/>
            <person name="Zhao Q."/>
            <person name="Feng Q."/>
            <person name="Zhang L."/>
            <person name="Zhu J."/>
            <person name="Weng Q."/>
            <person name="Mu J."/>
            <person name="Lu Y."/>
            <person name="Fan D."/>
            <person name="Liu Y."/>
            <person name="Guan J."/>
            <person name="Zhang Y."/>
            <person name="Yu S."/>
            <person name="Liu X."/>
            <person name="Zhang Y."/>
            <person name="Hong G."/>
            <person name="Han B."/>
            <person name="Choisne N."/>
            <person name="Demange N."/>
            <person name="Orjeda G."/>
            <person name="Samain S."/>
            <person name="Cattolico L."/>
            <person name="Pelletier E."/>
            <person name="Couloux A."/>
            <person name="Segurens B."/>
            <person name="Wincker P."/>
            <person name="D'Hont A."/>
            <person name="Scarpelli C."/>
            <person name="Weissenbach J."/>
            <person name="Salanoubat M."/>
            <person name="Quetier F."/>
            <person name="Yu Y."/>
            <person name="Kim H.R."/>
            <person name="Rambo T."/>
            <person name="Currie J."/>
            <person name="Collura K."/>
            <person name="Luo M."/>
            <person name="Yang T."/>
            <person name="Ammiraju J.S.S."/>
            <person name="Engler F."/>
            <person name="Soderlund C."/>
            <person name="Wing R.A."/>
            <person name="Palmer L.E."/>
            <person name="de la Bastide M."/>
            <person name="Spiegel L."/>
            <person name="Nascimento L."/>
            <person name="Zutavern T."/>
            <person name="O'Shaughnessy A."/>
            <person name="Dike S."/>
            <person name="Dedhia N."/>
            <person name="Preston R."/>
            <person name="Balija V."/>
            <person name="McCombie W.R."/>
            <person name="Chow T."/>
            <person name="Chen H."/>
            <person name="Chung M."/>
            <person name="Chen C."/>
            <person name="Shaw J."/>
            <person name="Wu H."/>
            <person name="Hsiao K."/>
            <person name="Chao Y."/>
            <person name="Chu M."/>
            <person name="Cheng C."/>
            <person name="Hour A."/>
            <person name="Lee P."/>
            <person name="Lin S."/>
            <person name="Lin Y."/>
            <person name="Liou J."/>
            <person name="Liu S."/>
            <person name="Hsing Y."/>
            <person name="Raghuvanshi S."/>
            <person name="Mohanty A."/>
            <person name="Bharti A.K."/>
            <person name="Gaur A."/>
            <person name="Gupta V."/>
            <person name="Kumar D."/>
            <person name="Ravi V."/>
            <person name="Vij S."/>
            <person name="Kapur A."/>
            <person name="Khurana P."/>
            <person name="Khurana P."/>
            <person name="Khurana J.P."/>
            <person name="Tyagi A.K."/>
            <person name="Gaikwad K."/>
            <person name="Singh A."/>
            <person name="Dalal V."/>
            <person name="Srivastava S."/>
            <person name="Dixit A."/>
            <person name="Pal A.K."/>
            <person name="Ghazi I.A."/>
            <person name="Yadav M."/>
            <person name="Pandit A."/>
            <person name="Bhargava A."/>
            <person name="Sureshbabu K."/>
            <person name="Batra K."/>
            <person name="Sharma T.R."/>
            <person name="Mohapatra T."/>
            <person name="Singh N.K."/>
            <person name="Messing J."/>
            <person name="Nelson A.B."/>
            <person name="Fuks G."/>
            <person name="Kavchok S."/>
            <person name="Keizer G."/>
            <person name="Linton E."/>
            <person name="Llaca V."/>
            <person name="Song R."/>
            <person name="Tanyolac B."/>
            <person name="Young S."/>
            <person name="Ho-Il K."/>
            <person name="Hahn J.H."/>
            <person name="Sangsakoo G."/>
            <person name="Vanavichit A."/>
            <person name="de Mattos Luiz.A.T."/>
            <person name="Zimmer P.D."/>
            <person name="Malone G."/>
            <person name="Dellagostin O."/>
            <person name="de Oliveira A.C."/>
            <person name="Bevan M."/>
            <person name="Bancroft I."/>
            <person name="Minx P."/>
            <person name="Cordum H."/>
            <person name="Wilson R."/>
            <person name="Cheng Z."/>
            <person name="Jin W."/>
            <person name="Jiang J."/>
            <person name="Leong S.A."/>
            <person name="Iwama H."/>
            <person name="Gojobori T."/>
            <person name="Itoh T."/>
            <person name="Niimura Y."/>
            <person name="Fujii Y."/>
            <person name="Habara T."/>
            <person name="Sakai H."/>
            <person name="Sato Y."/>
            <person name="Wilson G."/>
            <person name="Kumar K."/>
            <person name="McCouch S."/>
            <person name="Juretic N."/>
            <person name="Hoen D."/>
            <person name="Wright S."/>
            <person name="Bruskiewich R."/>
            <person name="Bureau T."/>
            <person name="Miyao A."/>
            <person name="Hirochika H."/>
            <person name="Nishikawa T."/>
            <person name="Kadowaki K."/>
            <person name="Sugiura M."/>
            <person name="Burr B."/>
            <person name="Sasaki T."/>
        </authorList>
    </citation>
    <scope>NUCLEOTIDE SEQUENCE [LARGE SCALE GENOMIC DNA]</scope>
    <source>
        <strain evidence="4">cv. Nipponbare</strain>
    </source>
</reference>
<feature type="region of interest" description="Disordered" evidence="1">
    <location>
        <begin position="297"/>
        <end position="339"/>
    </location>
</feature>
<evidence type="ECO:0000313" key="4">
    <source>
        <dbReference type="Proteomes" id="UP000000763"/>
    </source>
</evidence>
<gene>
    <name evidence="2" type="ORF">OJ1654_A02.7</name>
    <name evidence="3" type="ORF">OSJNBa0073G17.47</name>
</gene>
<name>Q6K5A8_ORYSJ</name>
<evidence type="ECO:0000256" key="1">
    <source>
        <dbReference type="SAM" id="MobiDB-lite"/>
    </source>
</evidence>
<feature type="compositionally biased region" description="Basic residues" evidence="1">
    <location>
        <begin position="93"/>
        <end position="114"/>
    </location>
</feature>
<evidence type="ECO:0000313" key="3">
    <source>
        <dbReference type="EMBL" id="BAD22194.1"/>
    </source>
</evidence>
<dbReference type="GO" id="GO:0004497">
    <property type="term" value="F:monooxygenase activity"/>
    <property type="evidence" value="ECO:0007669"/>
    <property type="project" value="InterPro"/>
</dbReference>
<evidence type="ECO:0000313" key="2">
    <source>
        <dbReference type="EMBL" id="BAD21682.1"/>
    </source>
</evidence>
<dbReference type="GO" id="GO:0005506">
    <property type="term" value="F:iron ion binding"/>
    <property type="evidence" value="ECO:0007669"/>
    <property type="project" value="InterPro"/>
</dbReference>